<comment type="caution">
    <text evidence="1">The sequence shown here is derived from an EMBL/GenBank/DDBJ whole genome shotgun (WGS) entry which is preliminary data.</text>
</comment>
<evidence type="ECO:0000313" key="1">
    <source>
        <dbReference type="EMBL" id="MPM64374.1"/>
    </source>
</evidence>
<sequence length="45" mass="4738">MKKVKKLVAGTLVALLLSVGFNIMNIHGPSDDPNPIGNSNIIHLG</sequence>
<reference evidence="1" key="1">
    <citation type="submission" date="2019-08" db="EMBL/GenBank/DDBJ databases">
        <authorList>
            <person name="Kucharzyk K."/>
            <person name="Murdoch R.W."/>
            <person name="Higgins S."/>
            <person name="Loffler F."/>
        </authorList>
    </citation>
    <scope>NUCLEOTIDE SEQUENCE</scope>
</reference>
<gene>
    <name evidence="1" type="ORF">SDC9_111260</name>
</gene>
<name>A0A645BRC5_9ZZZZ</name>
<accession>A0A645BRC5</accession>
<protein>
    <recommendedName>
        <fullName evidence="2">Phr family secreted Rap phosphatase inhibitor</fullName>
    </recommendedName>
</protein>
<proteinExistence type="predicted"/>
<dbReference type="EMBL" id="VSSQ01019915">
    <property type="protein sequence ID" value="MPM64374.1"/>
    <property type="molecule type" value="Genomic_DNA"/>
</dbReference>
<organism evidence="1">
    <name type="scientific">bioreactor metagenome</name>
    <dbReference type="NCBI Taxonomy" id="1076179"/>
    <lineage>
        <taxon>unclassified sequences</taxon>
        <taxon>metagenomes</taxon>
        <taxon>ecological metagenomes</taxon>
    </lineage>
</organism>
<dbReference type="AlphaFoldDB" id="A0A645BRC5"/>
<evidence type="ECO:0008006" key="2">
    <source>
        <dbReference type="Google" id="ProtNLM"/>
    </source>
</evidence>